<sequence length="383" mass="40838">MNGLLLPTGSKQPLRGDTSLHATPHSPVKVESPILTSHVKTEIHSPTASAPVPHDFCSITASLRPSLTSPLLQTSAFITTSAAQDGLGSFSSTSSGTAAAAAAALAFIPRTSRNSAAVQKPIHLCSEFELEQRLDRNERILSTLQATQSPTKDRLRSETEAIRDAILSHRAMRDVNDGISSVQLNNPTKQAELESALLGLSVKDASQLGTSPPSEAFGWSRDTVAVKKKLAQSSGAYHPGRKVQTMGYEQSLAIQSAALLAERERERLKSVPPPRERPSLGVPSGAAHRLGRKSVSSCSRSMRKSSASHSISPPSALRAGGPFARHLDQAPEYDAALDGCDSDQDDAGLFGMPEDEEDGDEQHPGPRHEDDNFSFGCLDQDDP</sequence>
<accession>A0A0D1ED26</accession>
<feature type="region of interest" description="Disordered" evidence="1">
    <location>
        <begin position="1"/>
        <end position="28"/>
    </location>
</feature>
<dbReference type="AlphaFoldDB" id="A0A0D1ED26"/>
<organism evidence="2 3">
    <name type="scientific">Mycosarcoma maydis</name>
    <name type="common">Corn smut fungus</name>
    <name type="synonym">Ustilago maydis</name>
    <dbReference type="NCBI Taxonomy" id="5270"/>
    <lineage>
        <taxon>Eukaryota</taxon>
        <taxon>Fungi</taxon>
        <taxon>Dikarya</taxon>
        <taxon>Basidiomycota</taxon>
        <taxon>Ustilaginomycotina</taxon>
        <taxon>Ustilaginomycetes</taxon>
        <taxon>Ustilaginales</taxon>
        <taxon>Ustilaginaceae</taxon>
        <taxon>Mycosarcoma</taxon>
    </lineage>
</organism>
<dbReference type="OrthoDB" id="2552423at2759"/>
<feature type="region of interest" description="Disordered" evidence="1">
    <location>
        <begin position="267"/>
        <end position="383"/>
    </location>
</feature>
<dbReference type="VEuPathDB" id="FungiDB:UMAG_00545"/>
<protein>
    <submittedName>
        <fullName evidence="2">Uncharacterized protein</fullName>
    </submittedName>
</protein>
<feature type="compositionally biased region" description="Low complexity" evidence="1">
    <location>
        <begin position="294"/>
        <end position="316"/>
    </location>
</feature>
<evidence type="ECO:0000313" key="2">
    <source>
        <dbReference type="EMBL" id="KIS72125.1"/>
    </source>
</evidence>
<evidence type="ECO:0000313" key="3">
    <source>
        <dbReference type="Proteomes" id="UP000000561"/>
    </source>
</evidence>
<dbReference type="KEGG" id="uma:UMAG_00545"/>
<feature type="compositionally biased region" description="Basic and acidic residues" evidence="1">
    <location>
        <begin position="267"/>
        <end position="278"/>
    </location>
</feature>
<feature type="compositionally biased region" description="Basic and acidic residues" evidence="1">
    <location>
        <begin position="361"/>
        <end position="371"/>
    </location>
</feature>
<proteinExistence type="predicted"/>
<dbReference type="Proteomes" id="UP000000561">
    <property type="component" value="Chromosome 1"/>
</dbReference>
<dbReference type="OMA" id="MRDVNDG"/>
<keyword evidence="3" id="KW-1185">Reference proteome</keyword>
<dbReference type="GeneID" id="23561813"/>
<dbReference type="EMBL" id="CM003140">
    <property type="protein sequence ID" value="KIS72125.1"/>
    <property type="molecule type" value="Genomic_DNA"/>
</dbReference>
<name>A0A0D1ED26_MYCMD</name>
<dbReference type="RefSeq" id="XP_011386380.1">
    <property type="nucleotide sequence ID" value="XM_011388078.1"/>
</dbReference>
<dbReference type="InParanoid" id="A0A0D1ED26"/>
<gene>
    <name evidence="2" type="ORF">UMAG_00545</name>
</gene>
<dbReference type="eggNOG" id="ENOG502RD8P">
    <property type="taxonomic scope" value="Eukaryota"/>
</dbReference>
<reference evidence="2 3" key="1">
    <citation type="journal article" date="2006" name="Nature">
        <title>Insights from the genome of the biotrophic fungal plant pathogen Ustilago maydis.</title>
        <authorList>
            <person name="Kamper J."/>
            <person name="Kahmann R."/>
            <person name="Bolker M."/>
            <person name="Ma L.J."/>
            <person name="Brefort T."/>
            <person name="Saville B.J."/>
            <person name="Banuett F."/>
            <person name="Kronstad J.W."/>
            <person name="Gold S.E."/>
            <person name="Muller O."/>
            <person name="Perlin M.H."/>
            <person name="Wosten H.A."/>
            <person name="de Vries R."/>
            <person name="Ruiz-Herrera J."/>
            <person name="Reynaga-Pena C.G."/>
            <person name="Snetselaar K."/>
            <person name="McCann M."/>
            <person name="Perez-Martin J."/>
            <person name="Feldbrugge M."/>
            <person name="Basse C.W."/>
            <person name="Steinberg G."/>
            <person name="Ibeas J.I."/>
            <person name="Holloman W."/>
            <person name="Guzman P."/>
            <person name="Farman M."/>
            <person name="Stajich J.E."/>
            <person name="Sentandreu R."/>
            <person name="Gonzalez-Prieto J.M."/>
            <person name="Kennell J.C."/>
            <person name="Molina L."/>
            <person name="Schirawski J."/>
            <person name="Mendoza-Mendoza A."/>
            <person name="Greilinger D."/>
            <person name="Munch K."/>
            <person name="Rossel N."/>
            <person name="Scherer M."/>
            <person name="Vranes M."/>
            <person name="Ladendorf O."/>
            <person name="Vincon V."/>
            <person name="Fuchs U."/>
            <person name="Sandrock B."/>
            <person name="Meng S."/>
            <person name="Ho E.C."/>
            <person name="Cahill M.J."/>
            <person name="Boyce K.J."/>
            <person name="Klose J."/>
            <person name="Klosterman S.J."/>
            <person name="Deelstra H.J."/>
            <person name="Ortiz-Castellanos L."/>
            <person name="Li W."/>
            <person name="Sanchez-Alonso P."/>
            <person name="Schreier P.H."/>
            <person name="Hauser-Hahn I."/>
            <person name="Vaupel M."/>
            <person name="Koopmann E."/>
            <person name="Friedrich G."/>
            <person name="Voss H."/>
            <person name="Schluter T."/>
            <person name="Margolis J."/>
            <person name="Platt D."/>
            <person name="Swimmer C."/>
            <person name="Gnirke A."/>
            <person name="Chen F."/>
            <person name="Vysotskaia V."/>
            <person name="Mannhaupt G."/>
            <person name="Guldener U."/>
            <person name="Munsterkotter M."/>
            <person name="Haase D."/>
            <person name="Oesterheld M."/>
            <person name="Mewes H.W."/>
            <person name="Mauceli E.W."/>
            <person name="DeCaprio D."/>
            <person name="Wade C.M."/>
            <person name="Butler J."/>
            <person name="Young S."/>
            <person name="Jaffe D.B."/>
            <person name="Calvo S."/>
            <person name="Nusbaum C."/>
            <person name="Galagan J."/>
            <person name="Birren B.W."/>
        </authorList>
    </citation>
    <scope>NUCLEOTIDE SEQUENCE [LARGE SCALE GENOMIC DNA]</scope>
    <source>
        <strain evidence="3">DSM 14603 / FGSC 9021 / UM521</strain>
    </source>
</reference>
<evidence type="ECO:0000256" key="1">
    <source>
        <dbReference type="SAM" id="MobiDB-lite"/>
    </source>
</evidence>